<dbReference type="EMBL" id="LNAM01000165">
    <property type="protein sequence ID" value="KSV58609.1"/>
    <property type="molecule type" value="Genomic_DNA"/>
</dbReference>
<dbReference type="AlphaFoldDB" id="A0A0V8QDE7"/>
<organism evidence="1 2">
    <name type="scientific">Acetivibrio ethanolgignens</name>
    <dbReference type="NCBI Taxonomy" id="290052"/>
    <lineage>
        <taxon>Bacteria</taxon>
        <taxon>Bacillati</taxon>
        <taxon>Bacillota</taxon>
        <taxon>Clostridia</taxon>
        <taxon>Eubacteriales</taxon>
        <taxon>Oscillospiraceae</taxon>
        <taxon>Acetivibrio</taxon>
    </lineage>
</organism>
<dbReference type="RefSeq" id="WP_058353172.1">
    <property type="nucleotide sequence ID" value="NZ_CABMMD010000165.1"/>
</dbReference>
<evidence type="ECO:0000313" key="2">
    <source>
        <dbReference type="Proteomes" id="UP000054874"/>
    </source>
</evidence>
<dbReference type="OrthoDB" id="2086300at2"/>
<gene>
    <name evidence="1" type="ORF">ASU35_12155</name>
</gene>
<accession>A0A0V8QDE7</accession>
<protein>
    <submittedName>
        <fullName evidence="1">Uncharacterized protein</fullName>
    </submittedName>
</protein>
<comment type="caution">
    <text evidence="1">The sequence shown here is derived from an EMBL/GenBank/DDBJ whole genome shotgun (WGS) entry which is preliminary data.</text>
</comment>
<name>A0A0V8QDE7_9FIRM</name>
<sequence length="173" mass="20236">MRFFTMEQDKMLQDMAKLRDFDICGPRHIFFRKDAAVIKPSTTLYFAKKSGEALPDFIQSPIPLVSDMVKKVLDVYEDDMIFRSVSLVDKSRGKIFLYHTLLLEEKELLSDNTEYYPNGSVKRLVLDHKKIGEHKVFLSDTKKFRNPFVSLEIVESILRRNPIGIIFREVEVE</sequence>
<keyword evidence="2" id="KW-1185">Reference proteome</keyword>
<dbReference type="Proteomes" id="UP000054874">
    <property type="component" value="Unassembled WGS sequence"/>
</dbReference>
<dbReference type="STRING" id="290052.ASU35_12155"/>
<reference evidence="1 2" key="1">
    <citation type="submission" date="2015-11" db="EMBL/GenBank/DDBJ databases">
        <title>Butyribacter intestini gen. nov., sp. nov., a butyric acid-producing bacterium of the family Lachnospiraceae isolated from the human faeces.</title>
        <authorList>
            <person name="Zou Y."/>
            <person name="Xue W."/>
            <person name="Luo G."/>
            <person name="Lv M."/>
        </authorList>
    </citation>
    <scope>NUCLEOTIDE SEQUENCE [LARGE SCALE GENOMIC DNA]</scope>
    <source>
        <strain evidence="1 2">ACET-33324</strain>
    </source>
</reference>
<proteinExistence type="predicted"/>
<evidence type="ECO:0000313" key="1">
    <source>
        <dbReference type="EMBL" id="KSV58609.1"/>
    </source>
</evidence>